<dbReference type="AlphaFoldDB" id="A0A369XN16"/>
<evidence type="ECO:0000313" key="9">
    <source>
        <dbReference type="EMBL" id="RDE49607.1"/>
    </source>
</evidence>
<dbReference type="CDD" id="cd16017">
    <property type="entry name" value="LptA"/>
    <property type="match status" value="1"/>
</dbReference>
<protein>
    <submittedName>
        <fullName evidence="9">Phosphoethanolamine transferase CptA</fullName>
    </submittedName>
</protein>
<dbReference type="SUPFAM" id="SSF53649">
    <property type="entry name" value="Alkaline phosphatase-like"/>
    <property type="match status" value="1"/>
</dbReference>
<dbReference type="EMBL" id="QPGA01000037">
    <property type="protein sequence ID" value="RDE49607.1"/>
    <property type="molecule type" value="Genomic_DNA"/>
</dbReference>
<feature type="transmembrane region" description="Helical" evidence="7">
    <location>
        <begin position="45"/>
        <end position="64"/>
    </location>
</feature>
<keyword evidence="3 9" id="KW-0808">Transferase</keyword>
<keyword evidence="2" id="KW-1003">Cell membrane</keyword>
<dbReference type="PANTHER" id="PTHR30443:SF2">
    <property type="entry name" value="PHOSPHOETHANOLAMINE TRANSFERASE EPTC"/>
    <property type="match status" value="1"/>
</dbReference>
<organism evidence="9 10">
    <name type="scientific">Candidatus Accumulibacter meliphilus</name>
    <dbReference type="NCBI Taxonomy" id="2211374"/>
    <lineage>
        <taxon>Bacteria</taxon>
        <taxon>Pseudomonadati</taxon>
        <taxon>Pseudomonadota</taxon>
        <taxon>Betaproteobacteria</taxon>
        <taxon>Candidatus Accumulibacter</taxon>
    </lineage>
</organism>
<keyword evidence="5 7" id="KW-1133">Transmembrane helix</keyword>
<keyword evidence="6 7" id="KW-0472">Membrane</keyword>
<dbReference type="GO" id="GO:0005886">
    <property type="term" value="C:plasma membrane"/>
    <property type="evidence" value="ECO:0007669"/>
    <property type="project" value="UniProtKB-SubCell"/>
</dbReference>
<reference evidence="9 10" key="1">
    <citation type="submission" date="2018-05" db="EMBL/GenBank/DDBJ databases">
        <title>Integrated omic analyses show evidence that a Ca. Accumulibacter phosphatis strain performs denitrification under micro-aerobic conditions.</title>
        <authorList>
            <person name="Camejo P.Y."/>
            <person name="Katherine M.D."/>
            <person name="Daniel N.R."/>
        </authorList>
    </citation>
    <scope>NUCLEOTIDE SEQUENCE [LARGE SCALE GENOMIC DNA]</scope>
    <source>
        <strain evidence="9">UW-LDO-IC</strain>
    </source>
</reference>
<feature type="transmembrane region" description="Helical" evidence="7">
    <location>
        <begin position="121"/>
        <end position="140"/>
    </location>
</feature>
<evidence type="ECO:0000256" key="6">
    <source>
        <dbReference type="ARBA" id="ARBA00023136"/>
    </source>
</evidence>
<feature type="transmembrane region" description="Helical" evidence="7">
    <location>
        <begin position="20"/>
        <end position="39"/>
    </location>
</feature>
<evidence type="ECO:0000313" key="10">
    <source>
        <dbReference type="Proteomes" id="UP000253831"/>
    </source>
</evidence>
<evidence type="ECO:0000256" key="5">
    <source>
        <dbReference type="ARBA" id="ARBA00022989"/>
    </source>
</evidence>
<feature type="transmembrane region" description="Helical" evidence="7">
    <location>
        <begin position="152"/>
        <end position="170"/>
    </location>
</feature>
<accession>A0A369XN16</accession>
<comment type="caution">
    <text evidence="9">The sequence shown here is derived from an EMBL/GenBank/DDBJ whole genome shotgun (WGS) entry which is preliminary data.</text>
</comment>
<evidence type="ECO:0000256" key="1">
    <source>
        <dbReference type="ARBA" id="ARBA00004651"/>
    </source>
</evidence>
<evidence type="ECO:0000256" key="3">
    <source>
        <dbReference type="ARBA" id="ARBA00022679"/>
    </source>
</evidence>
<dbReference type="Proteomes" id="UP000253831">
    <property type="component" value="Unassembled WGS sequence"/>
</dbReference>
<sequence length="570" mass="65056">MTATATLRDSTRVDWRGLAWAYLFFWYFSGVTHVLLQLSGTTGSYGLRQATIASFLWLIPLLLFPQRARPIAAGIGLVLWAFSLASLGYYCIYGQEFSQSVIFIMFESNPAEASEYFAQYFAWWMVPALLIYSTVAWLLWCRVRPVHLSRRAAWISVLLIAFSLLAFPQIKNLRRGALSAALAAETIQTRMEPAVPWQMVVGYLQYQEQLAGMQELLDKNKKLPPIENLVDPNNGQPTSFVLVIGESTNRQHMSLYGYARKTTPKLDALRTQLTVFNQVIGPRPYTIEVLQQALTFADQENPDLYLSTPSLMNIMKQAGYKTFWITNQQTMTKRNTMLTNFSQQMDEQIYLNHSREQNSRAYDDNVLEPFQQVLADPAEKKFIVVHLLGTHMKYEYRFPPEFAHFNDRSGLAEWVTEEQVPVINNYDNAVLFNDQVVARLIDIFAAAQAHGLLVYFSDHGEDVFDSPGHKVLGRNEGRPTEPMYAVPFLIWESENWKKSHPGDLSKFVDRPYQTSHFIHTWADLIGLRFAGFDPSKSLVNSAFKERPLLVGDPASPKGLIDLHTRLPAQQ</sequence>
<dbReference type="NCBIfam" id="NF007933">
    <property type="entry name" value="PRK10649.1"/>
    <property type="match status" value="1"/>
</dbReference>
<keyword evidence="4 7" id="KW-0812">Transmembrane</keyword>
<evidence type="ECO:0000259" key="8">
    <source>
        <dbReference type="Pfam" id="PF00884"/>
    </source>
</evidence>
<evidence type="ECO:0000256" key="7">
    <source>
        <dbReference type="SAM" id="Phobius"/>
    </source>
</evidence>
<feature type="transmembrane region" description="Helical" evidence="7">
    <location>
        <begin position="71"/>
        <end position="90"/>
    </location>
</feature>
<evidence type="ECO:0000256" key="4">
    <source>
        <dbReference type="ARBA" id="ARBA00022692"/>
    </source>
</evidence>
<name>A0A369XN16_9PROT</name>
<dbReference type="Pfam" id="PF00884">
    <property type="entry name" value="Sulfatase"/>
    <property type="match status" value="1"/>
</dbReference>
<dbReference type="GO" id="GO:0016776">
    <property type="term" value="F:phosphotransferase activity, phosphate group as acceptor"/>
    <property type="evidence" value="ECO:0007669"/>
    <property type="project" value="TreeGrafter"/>
</dbReference>
<gene>
    <name evidence="9" type="ORF">DVS81_15760</name>
</gene>
<dbReference type="InterPro" id="IPR017850">
    <property type="entry name" value="Alkaline_phosphatase_core_sf"/>
</dbReference>
<dbReference type="GO" id="GO:0009244">
    <property type="term" value="P:lipopolysaccharide core region biosynthetic process"/>
    <property type="evidence" value="ECO:0007669"/>
    <property type="project" value="TreeGrafter"/>
</dbReference>
<proteinExistence type="predicted"/>
<dbReference type="InterPro" id="IPR058130">
    <property type="entry name" value="PEA_transf_C"/>
</dbReference>
<feature type="domain" description="Sulfatase N-terminal" evidence="8">
    <location>
        <begin position="240"/>
        <end position="526"/>
    </location>
</feature>
<comment type="subcellular location">
    <subcellularLocation>
        <location evidence="1">Cell membrane</location>
        <topology evidence="1">Multi-pass membrane protein</topology>
    </subcellularLocation>
</comment>
<dbReference type="InterPro" id="IPR040423">
    <property type="entry name" value="PEA_transferase"/>
</dbReference>
<dbReference type="InterPro" id="IPR000917">
    <property type="entry name" value="Sulfatase_N"/>
</dbReference>
<dbReference type="Gene3D" id="3.40.720.10">
    <property type="entry name" value="Alkaline Phosphatase, subunit A"/>
    <property type="match status" value="1"/>
</dbReference>
<dbReference type="PANTHER" id="PTHR30443">
    <property type="entry name" value="INNER MEMBRANE PROTEIN"/>
    <property type="match status" value="1"/>
</dbReference>
<evidence type="ECO:0000256" key="2">
    <source>
        <dbReference type="ARBA" id="ARBA00022475"/>
    </source>
</evidence>